<name>A0A7W6CH68_9SPHN</name>
<feature type="domain" description="PilZ" evidence="13">
    <location>
        <begin position="556"/>
        <end position="652"/>
    </location>
</feature>
<dbReference type="InterPro" id="IPR003919">
    <property type="entry name" value="Cell_synth_A"/>
</dbReference>
<keyword evidence="9 11" id="KW-0472">Membrane</keyword>
<dbReference type="Pfam" id="PF03552">
    <property type="entry name" value="Cellulose_synt"/>
    <property type="match status" value="1"/>
</dbReference>
<dbReference type="PRINTS" id="PR01439">
    <property type="entry name" value="CELLSNTHASEA"/>
</dbReference>
<dbReference type="NCBIfam" id="TIGR03030">
    <property type="entry name" value="CelA"/>
    <property type="match status" value="1"/>
</dbReference>
<proteinExistence type="predicted"/>
<feature type="transmembrane region" description="Helical" evidence="11">
    <location>
        <begin position="35"/>
        <end position="51"/>
    </location>
</feature>
<evidence type="ECO:0000256" key="7">
    <source>
        <dbReference type="ARBA" id="ARBA00022916"/>
    </source>
</evidence>
<feature type="transmembrane region" description="Helical" evidence="11">
    <location>
        <begin position="93"/>
        <end position="110"/>
    </location>
</feature>
<evidence type="ECO:0000256" key="11">
    <source>
        <dbReference type="RuleBase" id="RU365020"/>
    </source>
</evidence>
<evidence type="ECO:0000256" key="2">
    <source>
        <dbReference type="ARBA" id="ARBA00022475"/>
    </source>
</evidence>
<dbReference type="InterPro" id="IPR018513">
    <property type="entry name" value="Cell_synthase_bac"/>
</dbReference>
<evidence type="ECO:0000259" key="13">
    <source>
        <dbReference type="Pfam" id="PF07238"/>
    </source>
</evidence>
<dbReference type="GO" id="GO:0030244">
    <property type="term" value="P:cellulose biosynthetic process"/>
    <property type="evidence" value="ECO:0007669"/>
    <property type="project" value="UniProtKB-KW"/>
</dbReference>
<evidence type="ECO:0000256" key="4">
    <source>
        <dbReference type="ARBA" id="ARBA00022676"/>
    </source>
</evidence>
<dbReference type="InterPro" id="IPR009875">
    <property type="entry name" value="PilZ_domain"/>
</dbReference>
<feature type="transmembrane region" description="Helical" evidence="11">
    <location>
        <begin position="499"/>
        <end position="518"/>
    </location>
</feature>
<keyword evidence="11" id="KW-0973">c-di-GMP</keyword>
<dbReference type="EMBL" id="JACIDX010000008">
    <property type="protein sequence ID" value="MBB3955410.1"/>
    <property type="molecule type" value="Genomic_DNA"/>
</dbReference>
<evidence type="ECO:0000256" key="5">
    <source>
        <dbReference type="ARBA" id="ARBA00022679"/>
    </source>
</evidence>
<dbReference type="Proteomes" id="UP000548867">
    <property type="component" value="Unassembled WGS sequence"/>
</dbReference>
<comment type="pathway">
    <text evidence="11">Glycan metabolism; bacterial cellulose biosynthesis.</text>
</comment>
<dbReference type="GO" id="GO:0006011">
    <property type="term" value="P:UDP-alpha-D-glucose metabolic process"/>
    <property type="evidence" value="ECO:0007669"/>
    <property type="project" value="InterPro"/>
</dbReference>
<evidence type="ECO:0000256" key="8">
    <source>
        <dbReference type="ARBA" id="ARBA00022989"/>
    </source>
</evidence>
<evidence type="ECO:0000313" key="14">
    <source>
        <dbReference type="EMBL" id="MBB3955410.1"/>
    </source>
</evidence>
<dbReference type="InterPro" id="IPR001173">
    <property type="entry name" value="Glyco_trans_2-like"/>
</dbReference>
<keyword evidence="3 11" id="KW-0997">Cell inner membrane</keyword>
<evidence type="ECO:0000256" key="10">
    <source>
        <dbReference type="ARBA" id="ARBA00048682"/>
    </source>
</evidence>
<dbReference type="InterPro" id="IPR029044">
    <property type="entry name" value="Nucleotide-diphossugar_trans"/>
</dbReference>
<dbReference type="CDD" id="cd06421">
    <property type="entry name" value="CESA_CelA_like"/>
    <property type="match status" value="1"/>
</dbReference>
<evidence type="ECO:0000259" key="12">
    <source>
        <dbReference type="Pfam" id="PF00535"/>
    </source>
</evidence>
<keyword evidence="15" id="KW-1185">Reference proteome</keyword>
<comment type="cofactor">
    <cofactor evidence="11">
        <name>Mg(2+)</name>
        <dbReference type="ChEBI" id="CHEBI:18420"/>
    </cofactor>
</comment>
<evidence type="ECO:0000256" key="3">
    <source>
        <dbReference type="ARBA" id="ARBA00022519"/>
    </source>
</evidence>
<feature type="transmembrane region" description="Helical" evidence="11">
    <location>
        <begin position="530"/>
        <end position="551"/>
    </location>
</feature>
<evidence type="ECO:0000256" key="9">
    <source>
        <dbReference type="ARBA" id="ARBA00023136"/>
    </source>
</evidence>
<dbReference type="PANTHER" id="PTHR43867">
    <property type="entry name" value="CELLULOSE SYNTHASE CATALYTIC SUBUNIT A [UDP-FORMING]"/>
    <property type="match status" value="1"/>
</dbReference>
<comment type="subcellular location">
    <subcellularLocation>
        <location evidence="1">Cell inner membrane</location>
        <topology evidence="1">Multi-pass membrane protein</topology>
    </subcellularLocation>
</comment>
<protein>
    <recommendedName>
        <fullName evidence="11">Cellulose synthase catalytic subunit [UDP-forming]</fullName>
        <ecNumber evidence="11">2.4.1.12</ecNumber>
    </recommendedName>
</protein>
<feature type="transmembrane region" description="Helical" evidence="11">
    <location>
        <begin position="56"/>
        <end position="73"/>
    </location>
</feature>
<dbReference type="RefSeq" id="WP_343059086.1">
    <property type="nucleotide sequence ID" value="NZ_JACIDX010000008.1"/>
</dbReference>
<comment type="catalytic activity">
    <reaction evidence="10 11">
        <text>[(1-&gt;4)-beta-D-glucosyl](n) + UDP-alpha-D-glucose = [(1-&gt;4)-beta-D-glucosyl](n+1) + UDP + H(+)</text>
        <dbReference type="Rhea" id="RHEA:19929"/>
        <dbReference type="Rhea" id="RHEA-COMP:10033"/>
        <dbReference type="Rhea" id="RHEA-COMP:10034"/>
        <dbReference type="ChEBI" id="CHEBI:15378"/>
        <dbReference type="ChEBI" id="CHEBI:18246"/>
        <dbReference type="ChEBI" id="CHEBI:58223"/>
        <dbReference type="ChEBI" id="CHEBI:58885"/>
        <dbReference type="EC" id="2.4.1.12"/>
    </reaction>
</comment>
<reference evidence="14 15" key="1">
    <citation type="submission" date="2020-08" db="EMBL/GenBank/DDBJ databases">
        <title>Genomic Encyclopedia of Type Strains, Phase IV (KMG-IV): sequencing the most valuable type-strain genomes for metagenomic binning, comparative biology and taxonomic classification.</title>
        <authorList>
            <person name="Goeker M."/>
        </authorList>
    </citation>
    <scope>NUCLEOTIDE SEQUENCE [LARGE SCALE GENOMIC DNA]</scope>
    <source>
        <strain evidence="14 15">DSM 27057</strain>
    </source>
</reference>
<dbReference type="EC" id="2.4.1.12" evidence="11"/>
<dbReference type="GO" id="GO:0035438">
    <property type="term" value="F:cyclic-di-GMP binding"/>
    <property type="evidence" value="ECO:0007669"/>
    <property type="project" value="InterPro"/>
</dbReference>
<evidence type="ECO:0000256" key="1">
    <source>
        <dbReference type="ARBA" id="ARBA00004429"/>
    </source>
</evidence>
<sequence>MIDYLPKIGRLFGWALLAMIAVAVITVPLDAKSQWQFAGATIVGALIINRWKSQKGALAIGLLSLIVSTRYLFWRTTQTLSFGAPLEAMLGTGLYLAEAYAWVILVLGFIQTSWPLYRPVVEPAGDPSQWPTVDVYIPTYNESLSIVRNTVYAAMDMDYPADRFNVYILDDGKRPEFKAFARKAGCGYITRDNNLHAKAGNMNAAMKKTDGKLIAIFDCDHVPTRSFLQLSVGWFDKDPKLALMQTPHHMYSPDPVQRNLGNVVGDMPGEGDLFYGPVQGGNDLWNAAFFCGSCAIIRREALEITNGFAGETVTEDAHTALKLQRMGWNTGYLEARLSAGLATERFVLHIGQRIRWARGMTQILRIDCPLFGRGLSITQRLCYLNAMMHFQFPLPRIVFLTSPLAYLLFGQNIIQASASLIFAFSAPHLVCSQVFSGRSQLGWRRPFWGEVYETMLAFHLVKPTVMTWFQPRKGKFNVTDKGDLLDQTFFDWAIVKPHLVAIALLAGAVSMGWIKLLFFQSSFNIQIDTLLLNTAWASFSLIILLAAVSVARETRQARKDIRIHAELPVTLYLKSGHAITGVTRDISMGGAAIVLPADLPVREPELTHIALDMDADRLVIPVDTIRTARGYAFVRFHPLDMAMGRKLVRAVMGRADAWQMSAPDPVGELRSVKDILAVDLMTLKRLLGLNVEERRRMRAQRAQMAAANAELPTKAIPVAKEAVKDKPMARPEASAEAVEAEAPVAARPMLMARPVAGIKAAACLLAVLGASMMVPHDGLRAQAPVAAAAATAAAPPTDAAAAAAPLITAGTTGTRREHLTFKDLRIKTPIRLAGTRGEIGIPFGMRPNDIVTDALVTLRAAWSPALLGDVSQLVVLLNGEVVQTVPLTRDNAGGITLKIPVNPALFLPGDNQLNLRLVAHYARDCEDPFHSSLWANVSNVQSGFDLTVQSLPKAPDLASLPGPFFDRHDNGALRLPFVFAAAPTHGDLEAAASISSWMGSLASYRGFAFKPMVGRLPTGNAIVFMKAPGLGLNVPINGATATMIRNPADSSGMLLVIAGRNDAEIRLAAAALASAKGIPGGAQMSFDNARVPTWPRYGAPRWLTTGREVKLGEVMAPYALVGMGLPPGPLAARFRLAPDLFFWPRQGGSLSLGYIYPDAKWLDREGSRMDVSINGQFLKTLPLTGMSWWQRLWYGSGANSVNGRGSVGLPRYNLFGSNEVVFDYNLIMADKQKCTGTLPDNVRVGLDPNSTINLTGAWHGLQMPDLASFAGAGYPFTVRPDLSETVVIMDEHPSEPAIEAFLDMMGRLGDSTGVATTGVTVSMGGNGEQAADHDVLVIGSANLAGGALFANAPLRNEGGTLKVTERSPLQYVESLFGGWGKDNKEDVENTVYASKGFNGIVAFESPFSSGRSVVALIADDTATLPQLVDGMNDDKINAQIQGDLAVTTGDGMNSFAIGPRYWAGSLPFWMKTAYWFSQRPLLMALSGVLIALLLTGPVYLIFARQAKARLQGETPADLNQHKGDKK</sequence>
<dbReference type="Gene3D" id="2.60.120.260">
    <property type="entry name" value="Galactose-binding domain-like"/>
    <property type="match status" value="2"/>
</dbReference>
<comment type="function">
    <text evidence="11">Catalytic subunit of cellulose synthase. It polymerizes uridine 5'-diphosphate glucose to cellulose.</text>
</comment>
<dbReference type="Pfam" id="PF07238">
    <property type="entry name" value="PilZ"/>
    <property type="match status" value="1"/>
</dbReference>
<keyword evidence="7 11" id="KW-0135">Cellulose biosynthesis</keyword>
<dbReference type="GO" id="GO:0016760">
    <property type="term" value="F:cellulose synthase (UDP-forming) activity"/>
    <property type="evidence" value="ECO:0007669"/>
    <property type="project" value="UniProtKB-EC"/>
</dbReference>
<keyword evidence="4 11" id="KW-0328">Glycosyltransferase</keyword>
<dbReference type="SUPFAM" id="SSF141371">
    <property type="entry name" value="PilZ domain-like"/>
    <property type="match status" value="1"/>
</dbReference>
<dbReference type="InterPro" id="IPR050321">
    <property type="entry name" value="Glycosyltr_2/OpgH_subfam"/>
</dbReference>
<organism evidence="14 15">
    <name type="scientific">Novosphingobium sediminicola</name>
    <dbReference type="NCBI Taxonomy" id="563162"/>
    <lineage>
        <taxon>Bacteria</taxon>
        <taxon>Pseudomonadati</taxon>
        <taxon>Pseudomonadota</taxon>
        <taxon>Alphaproteobacteria</taxon>
        <taxon>Sphingomonadales</taxon>
        <taxon>Sphingomonadaceae</taxon>
        <taxon>Novosphingobium</taxon>
    </lineage>
</organism>
<evidence type="ECO:0000256" key="6">
    <source>
        <dbReference type="ARBA" id="ARBA00022692"/>
    </source>
</evidence>
<accession>A0A7W6CH68</accession>
<gene>
    <name evidence="14" type="ORF">GGR38_002364</name>
</gene>
<keyword evidence="5 11" id="KW-0808">Transferase</keyword>
<keyword evidence="2 11" id="KW-1003">Cell membrane</keyword>
<keyword evidence="6 11" id="KW-0812">Transmembrane</keyword>
<dbReference type="UniPathway" id="UPA00694"/>
<dbReference type="Pfam" id="PF03170">
    <property type="entry name" value="BcsB"/>
    <property type="match status" value="1"/>
</dbReference>
<feature type="transmembrane region" description="Helical" evidence="11">
    <location>
        <begin position="1481"/>
        <end position="1502"/>
    </location>
</feature>
<feature type="transmembrane region" description="Helical" evidence="11">
    <location>
        <begin position="12"/>
        <end position="29"/>
    </location>
</feature>
<dbReference type="Pfam" id="PF00535">
    <property type="entry name" value="Glycos_transf_2"/>
    <property type="match status" value="1"/>
</dbReference>
<keyword evidence="8 11" id="KW-1133">Transmembrane helix</keyword>
<dbReference type="SUPFAM" id="SSF53448">
    <property type="entry name" value="Nucleotide-diphospho-sugar transferases"/>
    <property type="match status" value="1"/>
</dbReference>
<dbReference type="InterPro" id="IPR005150">
    <property type="entry name" value="Cellulose_synth"/>
</dbReference>
<evidence type="ECO:0000313" key="15">
    <source>
        <dbReference type="Proteomes" id="UP000548867"/>
    </source>
</evidence>
<dbReference type="PANTHER" id="PTHR43867:SF2">
    <property type="entry name" value="CELLULOSE SYNTHASE CATALYTIC SUBUNIT A [UDP-FORMING]"/>
    <property type="match status" value="1"/>
</dbReference>
<dbReference type="Gene3D" id="3.90.550.10">
    <property type="entry name" value="Spore Coat Polysaccharide Biosynthesis Protein SpsA, Chain A"/>
    <property type="match status" value="1"/>
</dbReference>
<dbReference type="GO" id="GO:0005886">
    <property type="term" value="C:plasma membrane"/>
    <property type="evidence" value="ECO:0007669"/>
    <property type="project" value="UniProtKB-SubCell"/>
</dbReference>
<feature type="domain" description="Glycosyltransferase 2-like" evidence="12">
    <location>
        <begin position="135"/>
        <end position="303"/>
    </location>
</feature>
<dbReference type="Gene3D" id="2.40.10.220">
    <property type="entry name" value="predicted glycosyltransferase like domains"/>
    <property type="match status" value="1"/>
</dbReference>
<feature type="transmembrane region" description="Helical" evidence="11">
    <location>
        <begin position="756"/>
        <end position="774"/>
    </location>
</feature>
<comment type="caution">
    <text evidence="14">The sequence shown here is derived from an EMBL/GenBank/DDBJ whole genome shotgun (WGS) entry which is preliminary data.</text>
</comment>